<dbReference type="InterPro" id="IPR023753">
    <property type="entry name" value="FAD/NAD-binding_dom"/>
</dbReference>
<dbReference type="InterPro" id="IPR050151">
    <property type="entry name" value="Class-I_Pyr_Nuc-Dis_Oxidored"/>
</dbReference>
<feature type="domain" description="FAD/NAD(P)-binding" evidence="6">
    <location>
        <begin position="14"/>
        <end position="336"/>
    </location>
</feature>
<accession>A0A380TK53</accession>
<evidence type="ECO:0000313" key="7">
    <source>
        <dbReference type="EMBL" id="SUS08548.1"/>
    </source>
</evidence>
<dbReference type="Pfam" id="PF07992">
    <property type="entry name" value="Pyr_redox_2"/>
    <property type="match status" value="1"/>
</dbReference>
<evidence type="ECO:0000256" key="4">
    <source>
        <dbReference type="ARBA" id="ARBA00023027"/>
    </source>
</evidence>
<dbReference type="InterPro" id="IPR016156">
    <property type="entry name" value="FAD/NAD-linked_Rdtase_dimer_sf"/>
</dbReference>
<dbReference type="SUPFAM" id="SSF55424">
    <property type="entry name" value="FAD/NAD-linked reductases, dimerisation (C-terminal) domain"/>
    <property type="match status" value="1"/>
</dbReference>
<dbReference type="PANTHER" id="PTHR22912:SF151">
    <property type="entry name" value="DIHYDROLIPOYL DEHYDROGENASE, MITOCHONDRIAL"/>
    <property type="match status" value="1"/>
</dbReference>
<dbReference type="Pfam" id="PF02852">
    <property type="entry name" value="Pyr_redox_dim"/>
    <property type="match status" value="1"/>
</dbReference>
<dbReference type="InterPro" id="IPR001100">
    <property type="entry name" value="Pyr_nuc-diS_OxRdtase"/>
</dbReference>
<dbReference type="InterPro" id="IPR004099">
    <property type="entry name" value="Pyr_nucl-diS_OxRdtase_dimer"/>
</dbReference>
<evidence type="ECO:0000256" key="3">
    <source>
        <dbReference type="ARBA" id="ARBA00022827"/>
    </source>
</evidence>
<dbReference type="Gene3D" id="3.50.50.60">
    <property type="entry name" value="FAD/NAD(P)-binding domain"/>
    <property type="match status" value="2"/>
</dbReference>
<dbReference type="PIRSF" id="PIRSF000350">
    <property type="entry name" value="Mercury_reductase_MerA"/>
    <property type="match status" value="1"/>
</dbReference>
<dbReference type="EMBL" id="UIDG01000627">
    <property type="protein sequence ID" value="SUS08548.1"/>
    <property type="molecule type" value="Genomic_DNA"/>
</dbReference>
<reference evidence="7" key="1">
    <citation type="submission" date="2018-07" db="EMBL/GenBank/DDBJ databases">
        <authorList>
            <person name="Quirk P.G."/>
            <person name="Krulwich T.A."/>
        </authorList>
    </citation>
    <scope>NUCLEOTIDE SEQUENCE</scope>
</reference>
<keyword evidence="3" id="KW-0274">FAD</keyword>
<dbReference type="PRINTS" id="PR00411">
    <property type="entry name" value="PNDRDTASEI"/>
</dbReference>
<dbReference type="Gene3D" id="3.30.390.30">
    <property type="match status" value="1"/>
</dbReference>
<dbReference type="PRINTS" id="PR00368">
    <property type="entry name" value="FADPNR"/>
</dbReference>
<evidence type="ECO:0008006" key="8">
    <source>
        <dbReference type="Google" id="ProtNLM"/>
    </source>
</evidence>
<proteinExistence type="inferred from homology"/>
<keyword evidence="4" id="KW-0520">NAD</keyword>
<dbReference type="GO" id="GO:0006103">
    <property type="term" value="P:2-oxoglutarate metabolic process"/>
    <property type="evidence" value="ECO:0007669"/>
    <property type="project" value="TreeGrafter"/>
</dbReference>
<evidence type="ECO:0000256" key="2">
    <source>
        <dbReference type="ARBA" id="ARBA00022630"/>
    </source>
</evidence>
<gene>
    <name evidence="7" type="ORF">DF3PB_730013</name>
</gene>
<evidence type="ECO:0000259" key="6">
    <source>
        <dbReference type="Pfam" id="PF07992"/>
    </source>
</evidence>
<dbReference type="PANTHER" id="PTHR22912">
    <property type="entry name" value="DISULFIDE OXIDOREDUCTASE"/>
    <property type="match status" value="1"/>
</dbReference>
<dbReference type="AlphaFoldDB" id="A0A380TK53"/>
<sequence>MGDRRNEIKDPMPTIAVIGGGPSGVVAALEAAAHGASVTLISAEAVGGRATWSSLVPSKVCLIAADHLDDARHQEALGLIADLPRLDLARMRKRIEAACSAWSAHQVQLLLDRKVRLVRGKACFAAPDRLTVQRDGGESEVVTFDRAIIATGSVPVFLPTLKPDGKRILAPRLIATLSDWPRHMIVIGGGITGAEFAYFFRCAGCAVTWLTDQAQMLPTFDPEIATALEQSLAARGIEMVKSAPVASAAAVDDGVRIALQDGTSLAGSHAFIAIGRRADLADLGLAAAGIVHTPAGVSVDAHCRSSKTNIYAVGDAAGPPYTANCGMARARAAARHAVGAPAAPFRPHAVIETTYTLPQAAQVGLTESAAAELDRPVGVFRADYGAALKARLGETADGFVKLLAKPDDGRVLGGAAFGDRAAEILAPVAFAVAKGLSIEDLSETFGAHPTLSELVGIALRGY</sequence>
<evidence type="ECO:0000259" key="5">
    <source>
        <dbReference type="Pfam" id="PF02852"/>
    </source>
</evidence>
<organism evidence="7">
    <name type="scientific">metagenome</name>
    <dbReference type="NCBI Taxonomy" id="256318"/>
    <lineage>
        <taxon>unclassified sequences</taxon>
        <taxon>metagenomes</taxon>
    </lineage>
</organism>
<comment type="similarity">
    <text evidence="1">Belongs to the class-I pyridine nucleotide-disulfide oxidoreductase family.</text>
</comment>
<dbReference type="GO" id="GO:0004148">
    <property type="term" value="F:dihydrolipoyl dehydrogenase (NADH) activity"/>
    <property type="evidence" value="ECO:0007669"/>
    <property type="project" value="TreeGrafter"/>
</dbReference>
<protein>
    <recommendedName>
        <fullName evidence="8">Dihydrolipoyl dehydrogenase</fullName>
    </recommendedName>
</protein>
<dbReference type="InterPro" id="IPR036188">
    <property type="entry name" value="FAD/NAD-bd_sf"/>
</dbReference>
<dbReference type="SUPFAM" id="SSF51905">
    <property type="entry name" value="FAD/NAD(P)-binding domain"/>
    <property type="match status" value="1"/>
</dbReference>
<keyword evidence="2" id="KW-0285">Flavoprotein</keyword>
<feature type="domain" description="Pyridine nucleotide-disulphide oxidoreductase dimerisation" evidence="5">
    <location>
        <begin position="352"/>
        <end position="455"/>
    </location>
</feature>
<dbReference type="GO" id="GO:0050660">
    <property type="term" value="F:flavin adenine dinucleotide binding"/>
    <property type="evidence" value="ECO:0007669"/>
    <property type="project" value="TreeGrafter"/>
</dbReference>
<evidence type="ECO:0000256" key="1">
    <source>
        <dbReference type="ARBA" id="ARBA00007532"/>
    </source>
</evidence>
<name>A0A380TK53_9ZZZZ</name>